<gene>
    <name evidence="2" type="ORF">N8I77_005978</name>
</gene>
<keyword evidence="3" id="KW-1185">Reference proteome</keyword>
<dbReference type="CDD" id="cd02440">
    <property type="entry name" value="AdoMet_MTases"/>
    <property type="match status" value="1"/>
</dbReference>
<accession>A0AAD9SGU3</accession>
<organism evidence="2 3">
    <name type="scientific">Phomopsis amygdali</name>
    <name type="common">Fusicoccum amygdali</name>
    <dbReference type="NCBI Taxonomy" id="1214568"/>
    <lineage>
        <taxon>Eukaryota</taxon>
        <taxon>Fungi</taxon>
        <taxon>Dikarya</taxon>
        <taxon>Ascomycota</taxon>
        <taxon>Pezizomycotina</taxon>
        <taxon>Sordariomycetes</taxon>
        <taxon>Sordariomycetidae</taxon>
        <taxon>Diaporthales</taxon>
        <taxon>Diaporthaceae</taxon>
        <taxon>Diaporthe</taxon>
    </lineage>
</organism>
<evidence type="ECO:0000313" key="3">
    <source>
        <dbReference type="Proteomes" id="UP001265746"/>
    </source>
</evidence>
<feature type="domain" description="Methyltransferase" evidence="1">
    <location>
        <begin position="92"/>
        <end position="206"/>
    </location>
</feature>
<dbReference type="Pfam" id="PF13649">
    <property type="entry name" value="Methyltransf_25"/>
    <property type="match status" value="1"/>
</dbReference>
<dbReference type="InterPro" id="IPR029063">
    <property type="entry name" value="SAM-dependent_MTases_sf"/>
</dbReference>
<dbReference type="Gene3D" id="3.40.50.150">
    <property type="entry name" value="Vaccinia Virus protein VP39"/>
    <property type="match status" value="1"/>
</dbReference>
<sequence length="339" mass="37744">MIPMSSFWRSVPGAAVGYWLADVGTRSTAAGAAIYGPLVLGFVYDSLVLGLYCSFVWKCPAIVLEHLYRIMINGAARRRESKKRGTEAQVRILDIGVGTGYYMAKTKLPESTSVTLFDLNTDCLEVASTRCRKAHSEVLNLDIETVCGDFLASDSDPSSIQCMLGPRKQGNKHYDVVFTTFLLHCLPGPPDRKAKALASLSRLVEPTSGVLCGATILGKGSREVCHSLVGRFVLFWHNLLGWFDNESDDTEVFVQALEEAFEIVSCQVIAKTFRYAQRDSYRRHKDNTYIVLNDLGEGDDEDSDGEWARNEVDPDFVASTSFRRSLSQRASRIMGRRRL</sequence>
<name>A0AAD9SGU3_PHOAM</name>
<proteinExistence type="predicted"/>
<evidence type="ECO:0000259" key="1">
    <source>
        <dbReference type="Pfam" id="PF13649"/>
    </source>
</evidence>
<dbReference type="Proteomes" id="UP001265746">
    <property type="component" value="Unassembled WGS sequence"/>
</dbReference>
<dbReference type="InterPro" id="IPR041698">
    <property type="entry name" value="Methyltransf_25"/>
</dbReference>
<dbReference type="SUPFAM" id="SSF53335">
    <property type="entry name" value="S-adenosyl-L-methionine-dependent methyltransferases"/>
    <property type="match status" value="1"/>
</dbReference>
<reference evidence="2" key="1">
    <citation type="submission" date="2023-06" db="EMBL/GenBank/DDBJ databases">
        <authorList>
            <person name="Noh H."/>
        </authorList>
    </citation>
    <scope>NUCLEOTIDE SEQUENCE</scope>
    <source>
        <strain evidence="2">DUCC20226</strain>
    </source>
</reference>
<comment type="caution">
    <text evidence="2">The sequence shown here is derived from an EMBL/GenBank/DDBJ whole genome shotgun (WGS) entry which is preliminary data.</text>
</comment>
<dbReference type="AlphaFoldDB" id="A0AAD9SGU3"/>
<dbReference type="EMBL" id="JAUJFL010000003">
    <property type="protein sequence ID" value="KAK2607293.1"/>
    <property type="molecule type" value="Genomic_DNA"/>
</dbReference>
<evidence type="ECO:0000313" key="2">
    <source>
        <dbReference type="EMBL" id="KAK2607293.1"/>
    </source>
</evidence>
<protein>
    <recommendedName>
        <fullName evidence="1">Methyltransferase domain-containing protein</fullName>
    </recommendedName>
</protein>